<organism evidence="7 8">
    <name type="scientific">Achromobacter marplatensis</name>
    <dbReference type="NCBI Taxonomy" id="470868"/>
    <lineage>
        <taxon>Bacteria</taxon>
        <taxon>Pseudomonadati</taxon>
        <taxon>Pseudomonadota</taxon>
        <taxon>Betaproteobacteria</taxon>
        <taxon>Burkholderiales</taxon>
        <taxon>Alcaligenaceae</taxon>
        <taxon>Achromobacter</taxon>
    </lineage>
</organism>
<dbReference type="InterPro" id="IPR000477">
    <property type="entry name" value="RT_dom"/>
</dbReference>
<evidence type="ECO:0000256" key="4">
    <source>
        <dbReference type="ARBA" id="ARBA00022842"/>
    </source>
</evidence>
<protein>
    <submittedName>
        <fullName evidence="7">Reverse transcriptase (RNA-dependent DNA polymerase)</fullName>
    </submittedName>
</protein>
<keyword evidence="2" id="KW-0548">Nucleotidyltransferase</keyword>
<accession>A0ABX9GFZ6</accession>
<evidence type="ECO:0000256" key="1">
    <source>
        <dbReference type="ARBA" id="ARBA00022679"/>
    </source>
</evidence>
<dbReference type="CDD" id="cd03487">
    <property type="entry name" value="RT_Bac_retron_II"/>
    <property type="match status" value="1"/>
</dbReference>
<feature type="domain" description="Reverse transcriptase" evidence="6">
    <location>
        <begin position="64"/>
        <end position="248"/>
    </location>
</feature>
<keyword evidence="1" id="KW-0808">Transferase</keyword>
<evidence type="ECO:0000313" key="7">
    <source>
        <dbReference type="EMBL" id="RBP21446.1"/>
    </source>
</evidence>
<dbReference type="Pfam" id="PF00078">
    <property type="entry name" value="RVT_1"/>
    <property type="match status" value="1"/>
</dbReference>
<dbReference type="PRINTS" id="PR00866">
    <property type="entry name" value="RNADNAPOLMS"/>
</dbReference>
<evidence type="ECO:0000256" key="2">
    <source>
        <dbReference type="ARBA" id="ARBA00022695"/>
    </source>
</evidence>
<comment type="caution">
    <text evidence="7">The sequence shown here is derived from an EMBL/GenBank/DDBJ whole genome shotgun (WGS) entry which is preliminary data.</text>
</comment>
<evidence type="ECO:0000313" key="8">
    <source>
        <dbReference type="Proteomes" id="UP000252124"/>
    </source>
</evidence>
<evidence type="ECO:0000256" key="3">
    <source>
        <dbReference type="ARBA" id="ARBA00022723"/>
    </source>
</evidence>
<proteinExistence type="predicted"/>
<keyword evidence="4" id="KW-0460">Magnesium</keyword>
<evidence type="ECO:0000259" key="6">
    <source>
        <dbReference type="Pfam" id="PF00078"/>
    </source>
</evidence>
<dbReference type="GeneID" id="99730202"/>
<dbReference type="EMBL" id="QNRM01000003">
    <property type="protein sequence ID" value="RBP21446.1"/>
    <property type="molecule type" value="Genomic_DNA"/>
</dbReference>
<dbReference type="RefSeq" id="WP_088589822.1">
    <property type="nucleotide sequence ID" value="NZ_CADIJU010000003.1"/>
</dbReference>
<evidence type="ECO:0000256" key="5">
    <source>
        <dbReference type="ARBA" id="ARBA00022918"/>
    </source>
</evidence>
<reference evidence="7 8" key="1">
    <citation type="submission" date="2018-06" db="EMBL/GenBank/DDBJ databases">
        <title>Genomic Encyclopedia of Type Strains, Phase III (KMG-III): the genomes of soil and plant-associated and newly described type strains.</title>
        <authorList>
            <person name="Whitman W."/>
        </authorList>
    </citation>
    <scope>NUCLEOTIDE SEQUENCE [LARGE SCALE GENOMIC DNA]</scope>
    <source>
        <strain evidence="7 8">CECT 7342</strain>
    </source>
</reference>
<dbReference type="GO" id="GO:0003964">
    <property type="term" value="F:RNA-directed DNA polymerase activity"/>
    <property type="evidence" value="ECO:0007669"/>
    <property type="project" value="UniProtKB-KW"/>
</dbReference>
<keyword evidence="8" id="KW-1185">Reference proteome</keyword>
<sequence length="336" mass="37839">MAKRELYDINQCALYRLGSKTRLSILIGVPKSKLLALVNSLENYRVFPLPQEVCQFTGKVRKERLVQEPKPELRRVHERIHKLLSRVRPPEYGHAAVRGRSYRSNAEAHINGRRVATFDVRRFYPSTSLSAVRNFFADQLCCAPDVADILARLCCYRNVKEASSLLGLPTGSPLSPLLSLYANKPLFDALYHYAGRHKLVFTCYVDDLTFSGALLPRGLSQFVTKMVESCGHTLAQEKTRFFRSNQVKHVTGIVISDNEIKVPHARFLKARAIASAIAKHAPADVQQRLLLQRKLAGLLGEAAFLDGRYAGWANRSYVDLRAIQEEARAAELHSPE</sequence>
<dbReference type="InterPro" id="IPR000123">
    <property type="entry name" value="Reverse_transcriptase_msDNA"/>
</dbReference>
<dbReference type="Proteomes" id="UP000252124">
    <property type="component" value="Unassembled WGS sequence"/>
</dbReference>
<gene>
    <name evidence="7" type="ORF">DFP87_103700</name>
</gene>
<name>A0ABX9GFZ6_9BURK</name>
<keyword evidence="3" id="KW-0479">Metal-binding</keyword>
<keyword evidence="5 7" id="KW-0695">RNA-directed DNA polymerase</keyword>